<comment type="caution">
    <text evidence="2">The sequence shown here is derived from an EMBL/GenBank/DDBJ whole genome shotgun (WGS) entry which is preliminary data.</text>
</comment>
<feature type="region of interest" description="Disordered" evidence="1">
    <location>
        <begin position="1"/>
        <end position="26"/>
    </location>
</feature>
<evidence type="ECO:0000313" key="3">
    <source>
        <dbReference type="Proteomes" id="UP000607653"/>
    </source>
</evidence>
<dbReference type="Proteomes" id="UP000607653">
    <property type="component" value="Unassembled WGS sequence"/>
</dbReference>
<accession>A0A822ZMH0</accession>
<gene>
    <name evidence="2" type="ORF">HUJ06_016349</name>
</gene>
<organism evidence="2 3">
    <name type="scientific">Nelumbo nucifera</name>
    <name type="common">Sacred lotus</name>
    <dbReference type="NCBI Taxonomy" id="4432"/>
    <lineage>
        <taxon>Eukaryota</taxon>
        <taxon>Viridiplantae</taxon>
        <taxon>Streptophyta</taxon>
        <taxon>Embryophyta</taxon>
        <taxon>Tracheophyta</taxon>
        <taxon>Spermatophyta</taxon>
        <taxon>Magnoliopsida</taxon>
        <taxon>Proteales</taxon>
        <taxon>Nelumbonaceae</taxon>
        <taxon>Nelumbo</taxon>
    </lineage>
</organism>
<name>A0A822ZMH0_NELNU</name>
<proteinExistence type="predicted"/>
<evidence type="ECO:0000313" key="2">
    <source>
        <dbReference type="EMBL" id="DAD46412.1"/>
    </source>
</evidence>
<dbReference type="AlphaFoldDB" id="A0A822ZMH0"/>
<reference evidence="2 3" key="1">
    <citation type="journal article" date="2020" name="Mol. Biol. Evol.">
        <title>Distinct Expression and Methylation Patterns for Genes with Different Fates following a Single Whole-Genome Duplication in Flowering Plants.</title>
        <authorList>
            <person name="Shi T."/>
            <person name="Rahmani R.S."/>
            <person name="Gugger P.F."/>
            <person name="Wang M."/>
            <person name="Li H."/>
            <person name="Zhang Y."/>
            <person name="Li Z."/>
            <person name="Wang Q."/>
            <person name="Van de Peer Y."/>
            <person name="Marchal K."/>
            <person name="Chen J."/>
        </authorList>
    </citation>
    <scope>NUCLEOTIDE SEQUENCE [LARGE SCALE GENOMIC DNA]</scope>
    <source>
        <tissue evidence="2">Leaf</tissue>
    </source>
</reference>
<sequence length="53" mass="5587">MPSIPGQREMHPATSPELCGSDGSMTGINFPNQRLVGVLPLDSIGQLSPIRAL</sequence>
<dbReference type="EMBL" id="DUZY01000008">
    <property type="protein sequence ID" value="DAD46412.1"/>
    <property type="molecule type" value="Genomic_DNA"/>
</dbReference>
<keyword evidence="3" id="KW-1185">Reference proteome</keyword>
<evidence type="ECO:0000256" key="1">
    <source>
        <dbReference type="SAM" id="MobiDB-lite"/>
    </source>
</evidence>
<protein>
    <submittedName>
        <fullName evidence="2">Uncharacterized protein</fullName>
    </submittedName>
</protein>